<dbReference type="EMBL" id="BK015323">
    <property type="protein sequence ID" value="DAE01294.1"/>
    <property type="molecule type" value="Genomic_DNA"/>
</dbReference>
<keyword evidence="1" id="KW-1133">Transmembrane helix</keyword>
<accession>A0A8S5P2H1</accession>
<protein>
    <submittedName>
        <fullName evidence="2">Uncharacterized protein</fullName>
    </submittedName>
</protein>
<evidence type="ECO:0000313" key="2">
    <source>
        <dbReference type="EMBL" id="DAE01294.1"/>
    </source>
</evidence>
<evidence type="ECO:0000256" key="1">
    <source>
        <dbReference type="SAM" id="Phobius"/>
    </source>
</evidence>
<keyword evidence="1" id="KW-0812">Transmembrane</keyword>
<feature type="transmembrane region" description="Helical" evidence="1">
    <location>
        <begin position="21"/>
        <end position="40"/>
    </location>
</feature>
<reference evidence="2" key="1">
    <citation type="journal article" date="2021" name="Proc. Natl. Acad. Sci. U.S.A.">
        <title>A Catalog of Tens of Thousands of Viruses from Human Metagenomes Reveals Hidden Associations with Chronic Diseases.</title>
        <authorList>
            <person name="Tisza M.J."/>
            <person name="Buck C.B."/>
        </authorList>
    </citation>
    <scope>NUCLEOTIDE SEQUENCE</scope>
    <source>
        <strain evidence="2">CtJcm18</strain>
    </source>
</reference>
<name>A0A8S5P2H1_9CAUD</name>
<organism evidence="2">
    <name type="scientific">Siphoviridae sp. ctJcm18</name>
    <dbReference type="NCBI Taxonomy" id="2825433"/>
    <lineage>
        <taxon>Viruses</taxon>
        <taxon>Duplodnaviria</taxon>
        <taxon>Heunggongvirae</taxon>
        <taxon>Uroviricota</taxon>
        <taxon>Caudoviricetes</taxon>
    </lineage>
</organism>
<keyword evidence="1" id="KW-0472">Membrane</keyword>
<sequence>MRENTLLFLHIGNKPNYMYHSVELLPSVSVLFYYGFYLTIL</sequence>
<proteinExistence type="predicted"/>